<dbReference type="EMBL" id="CABR01000130">
    <property type="protein sequence ID" value="CBI11259.1"/>
    <property type="molecule type" value="Genomic_DNA"/>
</dbReference>
<sequence length="120" mass="13550">MCLNRADARRLVARPNKRNAKRMEVCNELISPGTQARKSKGFGAANSEPFWILHETLISMRILLFLPQSVNTDMRTGGLFYFPLENLIASRGRRAPVQLGEAQPAHRHHVVVMDARAQQT</sequence>
<comment type="caution">
    <text evidence="1">The sequence shown here is derived from an EMBL/GenBank/DDBJ whole genome shotgun (WGS) entry which is preliminary data.</text>
</comment>
<dbReference type="AlphaFoldDB" id="E6QVI6"/>
<protein>
    <submittedName>
        <fullName evidence="1">Uncharacterized protein</fullName>
    </submittedName>
</protein>
<evidence type="ECO:0000313" key="1">
    <source>
        <dbReference type="EMBL" id="CBI11259.1"/>
    </source>
</evidence>
<proteinExistence type="predicted"/>
<gene>
    <name evidence="1" type="ORF">CARN7_2074</name>
</gene>
<accession>E6QVI6</accession>
<name>E6QVI6_9ZZZZ</name>
<reference evidence="1" key="1">
    <citation type="submission" date="2009-10" db="EMBL/GenBank/DDBJ databases">
        <title>Diversity of trophic interactions inside an arsenic-rich microbial ecosystem.</title>
        <authorList>
            <person name="Bertin P.N."/>
            <person name="Heinrich-Salmeron A."/>
            <person name="Pelletier E."/>
            <person name="Goulhen-Chollet F."/>
            <person name="Arsene-Ploetze F."/>
            <person name="Gallien S."/>
            <person name="Calteau A."/>
            <person name="Vallenet D."/>
            <person name="Casiot C."/>
            <person name="Chane-Woon-Ming B."/>
            <person name="Giloteaux L."/>
            <person name="Barakat M."/>
            <person name="Bonnefoy V."/>
            <person name="Bruneel O."/>
            <person name="Chandler M."/>
            <person name="Cleiss J."/>
            <person name="Duran R."/>
            <person name="Elbaz-Poulichet F."/>
            <person name="Fonknechten N."/>
            <person name="Lauga B."/>
            <person name="Mornico D."/>
            <person name="Ortet P."/>
            <person name="Schaeffer C."/>
            <person name="Siguier P."/>
            <person name="Alexander Thil Smith A."/>
            <person name="Van Dorsselaer A."/>
            <person name="Weissenbach J."/>
            <person name="Medigue C."/>
            <person name="Le Paslier D."/>
        </authorList>
    </citation>
    <scope>NUCLEOTIDE SEQUENCE</scope>
</reference>
<organism evidence="1">
    <name type="scientific">mine drainage metagenome</name>
    <dbReference type="NCBI Taxonomy" id="410659"/>
    <lineage>
        <taxon>unclassified sequences</taxon>
        <taxon>metagenomes</taxon>
        <taxon>ecological metagenomes</taxon>
    </lineage>
</organism>